<proteinExistence type="inferred from homology"/>
<evidence type="ECO:0000256" key="8">
    <source>
        <dbReference type="ARBA" id="ARBA00023163"/>
    </source>
</evidence>
<dbReference type="Proteomes" id="UP000001357">
    <property type="component" value="Unassembled WGS sequence"/>
</dbReference>
<dbReference type="GeneID" id="5889768"/>
<dbReference type="InterPro" id="IPR034078">
    <property type="entry name" value="NFX1_fam"/>
</dbReference>
<dbReference type="PANTHER" id="PTHR12360:SF12">
    <property type="entry name" value="TRANSCRIPTIONAL REPRESSOR NF-X1"/>
    <property type="match status" value="1"/>
</dbReference>
<feature type="non-terminal residue" evidence="12">
    <location>
        <position position="1"/>
    </location>
</feature>
<dbReference type="Pfam" id="PF01422">
    <property type="entry name" value="zf-NF-X1"/>
    <property type="match status" value="7"/>
</dbReference>
<gene>
    <name evidence="12" type="ORF">MONBRDRAFT_220</name>
</gene>
<evidence type="ECO:0000256" key="10">
    <source>
        <dbReference type="PROSITE-ProRule" id="PRU00175"/>
    </source>
</evidence>
<dbReference type="OMA" id="ERTCINE"/>
<dbReference type="EMBL" id="CH991547">
    <property type="protein sequence ID" value="EDQ90464.1"/>
    <property type="molecule type" value="Genomic_DNA"/>
</dbReference>
<evidence type="ECO:0000256" key="9">
    <source>
        <dbReference type="ARBA" id="ARBA00023242"/>
    </source>
</evidence>
<dbReference type="CDD" id="cd16697">
    <property type="entry name" value="RING-CH-C4HC3_NFXL1"/>
    <property type="match status" value="1"/>
</dbReference>
<dbReference type="AlphaFoldDB" id="A9UVX1"/>
<dbReference type="CDD" id="cd06008">
    <property type="entry name" value="NF-X1-zinc-finger"/>
    <property type="match status" value="4"/>
</dbReference>
<evidence type="ECO:0000256" key="2">
    <source>
        <dbReference type="ARBA" id="ARBA00007269"/>
    </source>
</evidence>
<keyword evidence="8" id="KW-0804">Transcription</keyword>
<protein>
    <recommendedName>
        <fullName evidence="11">RING-type domain-containing protein</fullName>
    </recommendedName>
</protein>
<reference evidence="12 13" key="1">
    <citation type="journal article" date="2008" name="Nature">
        <title>The genome of the choanoflagellate Monosiga brevicollis and the origin of metazoans.</title>
        <authorList>
            <consortium name="JGI Sequencing"/>
            <person name="King N."/>
            <person name="Westbrook M.J."/>
            <person name="Young S.L."/>
            <person name="Kuo A."/>
            <person name="Abedin M."/>
            <person name="Chapman J."/>
            <person name="Fairclough S."/>
            <person name="Hellsten U."/>
            <person name="Isogai Y."/>
            <person name="Letunic I."/>
            <person name="Marr M."/>
            <person name="Pincus D."/>
            <person name="Putnam N."/>
            <person name="Rokas A."/>
            <person name="Wright K.J."/>
            <person name="Zuzow R."/>
            <person name="Dirks W."/>
            <person name="Good M."/>
            <person name="Goodstein D."/>
            <person name="Lemons D."/>
            <person name="Li W."/>
            <person name="Lyons J.B."/>
            <person name="Morris A."/>
            <person name="Nichols S."/>
            <person name="Richter D.J."/>
            <person name="Salamov A."/>
            <person name="Bork P."/>
            <person name="Lim W.A."/>
            <person name="Manning G."/>
            <person name="Miller W.T."/>
            <person name="McGinnis W."/>
            <person name="Shapiro H."/>
            <person name="Tjian R."/>
            <person name="Grigoriev I.V."/>
            <person name="Rokhsar D."/>
        </authorList>
    </citation>
    <scope>NUCLEOTIDE SEQUENCE [LARGE SCALE GENOMIC DNA]</scope>
    <source>
        <strain evidence="13">MX1 / ATCC 50154</strain>
    </source>
</reference>
<evidence type="ECO:0000256" key="1">
    <source>
        <dbReference type="ARBA" id="ARBA00004123"/>
    </source>
</evidence>
<dbReference type="PANTHER" id="PTHR12360">
    <property type="entry name" value="NUCLEAR TRANSCRIPTION FACTOR, X-BOX BINDING 1 NFX1"/>
    <property type="match status" value="1"/>
</dbReference>
<keyword evidence="3" id="KW-0479">Metal-binding</keyword>
<comment type="subcellular location">
    <subcellularLocation>
        <location evidence="1">Nucleus</location>
    </subcellularLocation>
</comment>
<dbReference type="eggNOG" id="KOG1952">
    <property type="taxonomic scope" value="Eukaryota"/>
</dbReference>
<evidence type="ECO:0000256" key="6">
    <source>
        <dbReference type="ARBA" id="ARBA00022833"/>
    </source>
</evidence>
<dbReference type="SMART" id="SM00438">
    <property type="entry name" value="ZnF_NFX"/>
    <property type="match status" value="9"/>
</dbReference>
<name>A9UVX1_MONBE</name>
<evidence type="ECO:0000259" key="11">
    <source>
        <dbReference type="PROSITE" id="PS50089"/>
    </source>
</evidence>
<evidence type="ECO:0000313" key="13">
    <source>
        <dbReference type="Proteomes" id="UP000001357"/>
    </source>
</evidence>
<dbReference type="STRING" id="81824.A9UVX1"/>
<keyword evidence="4" id="KW-0677">Repeat</keyword>
<keyword evidence="9" id="KW-0539">Nucleus</keyword>
<dbReference type="InParanoid" id="A9UVX1"/>
<dbReference type="PROSITE" id="PS50089">
    <property type="entry name" value="ZF_RING_2"/>
    <property type="match status" value="1"/>
</dbReference>
<feature type="non-terminal residue" evidence="12">
    <location>
        <position position="554"/>
    </location>
</feature>
<evidence type="ECO:0000256" key="5">
    <source>
        <dbReference type="ARBA" id="ARBA00022771"/>
    </source>
</evidence>
<dbReference type="InterPro" id="IPR019786">
    <property type="entry name" value="Zinc_finger_PHD-type_CS"/>
</dbReference>
<evidence type="ECO:0000313" key="12">
    <source>
        <dbReference type="EMBL" id="EDQ90464.1"/>
    </source>
</evidence>
<dbReference type="RefSeq" id="XP_001744515.1">
    <property type="nucleotide sequence ID" value="XM_001744463.1"/>
</dbReference>
<keyword evidence="13" id="KW-1185">Reference proteome</keyword>
<accession>A9UVX1</accession>
<dbReference type="PROSITE" id="PS01359">
    <property type="entry name" value="ZF_PHD_1"/>
    <property type="match status" value="1"/>
</dbReference>
<dbReference type="GO" id="GO:0005634">
    <property type="term" value="C:nucleus"/>
    <property type="evidence" value="ECO:0000318"/>
    <property type="project" value="GO_Central"/>
</dbReference>
<dbReference type="KEGG" id="mbr:MONBRDRAFT_220"/>
<comment type="similarity">
    <text evidence="2">Belongs to the NFX1 family.</text>
</comment>
<keyword evidence="5 10" id="KW-0863">Zinc-finger</keyword>
<dbReference type="GO" id="GO:0000122">
    <property type="term" value="P:negative regulation of transcription by RNA polymerase II"/>
    <property type="evidence" value="ECO:0000318"/>
    <property type="project" value="GO_Central"/>
</dbReference>
<dbReference type="InterPro" id="IPR000967">
    <property type="entry name" value="Znf_NFX1"/>
</dbReference>
<keyword evidence="7" id="KW-0805">Transcription regulation</keyword>
<evidence type="ECO:0000256" key="4">
    <source>
        <dbReference type="ARBA" id="ARBA00022737"/>
    </source>
</evidence>
<organism evidence="12 13">
    <name type="scientific">Monosiga brevicollis</name>
    <name type="common">Choanoflagellate</name>
    <dbReference type="NCBI Taxonomy" id="81824"/>
    <lineage>
        <taxon>Eukaryota</taxon>
        <taxon>Choanoflagellata</taxon>
        <taxon>Craspedida</taxon>
        <taxon>Salpingoecidae</taxon>
        <taxon>Monosiga</taxon>
    </lineage>
</organism>
<dbReference type="GO" id="GO:0008270">
    <property type="term" value="F:zinc ion binding"/>
    <property type="evidence" value="ECO:0007669"/>
    <property type="project" value="UniProtKB-KW"/>
</dbReference>
<evidence type="ECO:0000256" key="3">
    <source>
        <dbReference type="ARBA" id="ARBA00022723"/>
    </source>
</evidence>
<dbReference type="GO" id="GO:0000977">
    <property type="term" value="F:RNA polymerase II transcription regulatory region sequence-specific DNA binding"/>
    <property type="evidence" value="ECO:0000318"/>
    <property type="project" value="GO_Central"/>
</dbReference>
<feature type="domain" description="RING-type" evidence="11">
    <location>
        <begin position="9"/>
        <end position="62"/>
    </location>
</feature>
<dbReference type="GO" id="GO:0000981">
    <property type="term" value="F:DNA-binding transcription factor activity, RNA polymerase II-specific"/>
    <property type="evidence" value="ECO:0000318"/>
    <property type="project" value="GO_Central"/>
</dbReference>
<sequence length="554" mass="60387">ELNQEQLECVTCLERVRRRDPVWSCQHCHIILHLRCARQWSKNSIDPTGPQGARHWACPGCREPVSRLPKSYLCFCGKEVNPQLHSGFDAHTCGNVCGQPRPECKHLCTDTCHPGPHPPCGQMVRQACPCGATSRQLPCKRAREDATFTCTNTCEKTLSCGHHKCQRRCHTDDCATCTVMVQLTCFCGRATRSVPCGSSQHQAALANDLQYSCEAVCNHLLDCGHHHCAETCHPGPCAPCALSPERVKTCPCGRLPLRMLLRGQPRTACTDPVPTCIGVCNQTLACGHTCPAKCHNGPCPPCQERVALQCACSATQQEMACFEVAALVAQQGSPELRCDRECRHFLSCGRHRCDRICCPGRTLPPSADADLHTCMEFCGRRLKCGCECDRLCHRGRCPDTCGRVLREPLYCACGKTSIRPPVPCGTPLPECKYPCRIARPCGHPVNHPCHPSGECPPCATLVERGCVGHGTNITGPCYQQTRICSDKCGRPLPCGVHSCPFFCHEGSCTELIAADRAKRTPAACGHPCGLDCHGDEPCPDVACAVKVSRRCRCG</sequence>
<evidence type="ECO:0000256" key="7">
    <source>
        <dbReference type="ARBA" id="ARBA00023015"/>
    </source>
</evidence>
<keyword evidence="6" id="KW-0862">Zinc</keyword>
<dbReference type="InterPro" id="IPR001841">
    <property type="entry name" value="Znf_RING"/>
</dbReference>